<dbReference type="AlphaFoldDB" id="A0AA92ULW7"/>
<evidence type="ECO:0000256" key="1">
    <source>
        <dbReference type="SAM" id="Phobius"/>
    </source>
</evidence>
<proteinExistence type="predicted"/>
<evidence type="ECO:0000313" key="3">
    <source>
        <dbReference type="Proteomes" id="UP000285604"/>
    </source>
</evidence>
<reference evidence="2 3" key="1">
    <citation type="submission" date="2018-08" db="EMBL/GenBank/DDBJ databases">
        <title>A genome reference for cultivated species of the human gut microbiota.</title>
        <authorList>
            <person name="Zou Y."/>
            <person name="Xue W."/>
            <person name="Luo G."/>
        </authorList>
    </citation>
    <scope>NUCLEOTIDE SEQUENCE [LARGE SCALE GENOMIC DNA]</scope>
    <source>
        <strain evidence="2 3">OF03-3</strain>
    </source>
</reference>
<accession>A0AA92ULW7</accession>
<feature type="transmembrane region" description="Helical" evidence="1">
    <location>
        <begin position="12"/>
        <end position="32"/>
    </location>
</feature>
<dbReference type="EMBL" id="QSCI01000090">
    <property type="protein sequence ID" value="RGX90900.1"/>
    <property type="molecule type" value="Genomic_DNA"/>
</dbReference>
<dbReference type="Proteomes" id="UP000285604">
    <property type="component" value="Unassembled WGS sequence"/>
</dbReference>
<sequence length="76" mass="8320">MVSKLAKEHDRRTLLSTYLYGVSNLFISGTGIGGFSPLVTGETIGIYNILFLVLGIASALFLAYSANRVMKYNDKK</sequence>
<protein>
    <submittedName>
        <fullName evidence="2">Uncharacterized protein</fullName>
    </submittedName>
</protein>
<organism evidence="2 3">
    <name type="scientific">Segatella copri</name>
    <dbReference type="NCBI Taxonomy" id="165179"/>
    <lineage>
        <taxon>Bacteria</taxon>
        <taxon>Pseudomonadati</taxon>
        <taxon>Bacteroidota</taxon>
        <taxon>Bacteroidia</taxon>
        <taxon>Bacteroidales</taxon>
        <taxon>Prevotellaceae</taxon>
        <taxon>Segatella</taxon>
    </lineage>
</organism>
<feature type="transmembrane region" description="Helical" evidence="1">
    <location>
        <begin position="44"/>
        <end position="66"/>
    </location>
</feature>
<comment type="caution">
    <text evidence="2">The sequence shown here is derived from an EMBL/GenBank/DDBJ whole genome shotgun (WGS) entry which is preliminary data.</text>
</comment>
<keyword evidence="1" id="KW-0812">Transmembrane</keyword>
<keyword evidence="1" id="KW-0472">Membrane</keyword>
<name>A0AA92ULW7_9BACT</name>
<gene>
    <name evidence="2" type="ORF">DXA63_13800</name>
</gene>
<evidence type="ECO:0000313" key="2">
    <source>
        <dbReference type="EMBL" id="RGX90900.1"/>
    </source>
</evidence>
<keyword evidence="1" id="KW-1133">Transmembrane helix</keyword>
<dbReference type="RefSeq" id="WP_022121612.1">
    <property type="nucleotide sequence ID" value="NZ_VZAM01000022.1"/>
</dbReference>